<proteinExistence type="predicted"/>
<dbReference type="Proteomes" id="UP000830198">
    <property type="component" value="Chromosome"/>
</dbReference>
<name>A0ABY4I6M5_CHIFI</name>
<reference evidence="2 3" key="1">
    <citation type="submission" date="2022-04" db="EMBL/GenBank/DDBJ databases">
        <title>The arsenic-methylating capacity of Chitinophaga filiformis YT5 during chitin decomposition.</title>
        <authorList>
            <person name="Chen G."/>
            <person name="Liang Y."/>
        </authorList>
    </citation>
    <scope>NUCLEOTIDE SEQUENCE [LARGE SCALE GENOMIC DNA]</scope>
    <source>
        <strain evidence="2 3">YT5</strain>
    </source>
</reference>
<dbReference type="SUPFAM" id="SSF47336">
    <property type="entry name" value="ACP-like"/>
    <property type="match status" value="1"/>
</dbReference>
<dbReference type="Pfam" id="PF00550">
    <property type="entry name" value="PP-binding"/>
    <property type="match status" value="1"/>
</dbReference>
<keyword evidence="3" id="KW-1185">Reference proteome</keyword>
<gene>
    <name evidence="2" type="ORF">MYF79_03820</name>
</gene>
<dbReference type="Gene3D" id="1.10.1200.10">
    <property type="entry name" value="ACP-like"/>
    <property type="match status" value="1"/>
</dbReference>
<sequence>MIDKQTFLNQFKEQYIGETSSLTLESEFRKIDSWDSLTGMSILVMIKDEYDIDMSADALKACITIGDVYDFVEKNVADA</sequence>
<evidence type="ECO:0000259" key="1">
    <source>
        <dbReference type="Pfam" id="PF00550"/>
    </source>
</evidence>
<dbReference type="EMBL" id="CP095855">
    <property type="protein sequence ID" value="UPK70421.1"/>
    <property type="molecule type" value="Genomic_DNA"/>
</dbReference>
<accession>A0ABY4I6M5</accession>
<evidence type="ECO:0000313" key="3">
    <source>
        <dbReference type="Proteomes" id="UP000830198"/>
    </source>
</evidence>
<dbReference type="InterPro" id="IPR009081">
    <property type="entry name" value="PP-bd_ACP"/>
</dbReference>
<protein>
    <submittedName>
        <fullName evidence="2">Acyl carrier protein</fullName>
    </submittedName>
</protein>
<dbReference type="InterPro" id="IPR036736">
    <property type="entry name" value="ACP-like_sf"/>
</dbReference>
<evidence type="ECO:0000313" key="2">
    <source>
        <dbReference type="EMBL" id="UPK70421.1"/>
    </source>
</evidence>
<dbReference type="RefSeq" id="WP_247812636.1">
    <property type="nucleotide sequence ID" value="NZ_CP095855.1"/>
</dbReference>
<organism evidence="2 3">
    <name type="scientific">Chitinophaga filiformis</name>
    <name type="common">Myxococcus filiformis</name>
    <name type="synonym">Flexibacter filiformis</name>
    <dbReference type="NCBI Taxonomy" id="104663"/>
    <lineage>
        <taxon>Bacteria</taxon>
        <taxon>Pseudomonadati</taxon>
        <taxon>Bacteroidota</taxon>
        <taxon>Chitinophagia</taxon>
        <taxon>Chitinophagales</taxon>
        <taxon>Chitinophagaceae</taxon>
        <taxon>Chitinophaga</taxon>
    </lineage>
</organism>
<feature type="domain" description="Carrier" evidence="1">
    <location>
        <begin position="20"/>
        <end position="72"/>
    </location>
</feature>